<organism evidence="1 2">
    <name type="scientific">Aspergillus welwitschiae</name>
    <dbReference type="NCBI Taxonomy" id="1341132"/>
    <lineage>
        <taxon>Eukaryota</taxon>
        <taxon>Fungi</taxon>
        <taxon>Dikarya</taxon>
        <taxon>Ascomycota</taxon>
        <taxon>Pezizomycotina</taxon>
        <taxon>Eurotiomycetes</taxon>
        <taxon>Eurotiomycetidae</taxon>
        <taxon>Eurotiales</taxon>
        <taxon>Aspergillaceae</taxon>
        <taxon>Aspergillus</taxon>
        <taxon>Aspergillus subgen. Circumdati</taxon>
    </lineage>
</organism>
<dbReference type="AlphaFoldDB" id="A0A3F3PW75"/>
<gene>
    <name evidence="1" type="ORF">BDQ94DRAFT_147649</name>
</gene>
<sequence length="80" mass="9392">MVDFAWTTIKCFHWIQGRFIAIKLLIASMNPLIIFCPTNGICFAPASFPRRSWPRTNFDTQTMILDLHDWYIDGVRSPRM</sequence>
<accession>A0A3F3PW75</accession>
<keyword evidence="2" id="KW-1185">Reference proteome</keyword>
<evidence type="ECO:0000313" key="1">
    <source>
        <dbReference type="EMBL" id="RDH31204.1"/>
    </source>
</evidence>
<dbReference type="EMBL" id="KZ852056">
    <property type="protein sequence ID" value="RDH31204.1"/>
    <property type="molecule type" value="Genomic_DNA"/>
</dbReference>
<dbReference type="GeneID" id="38135412"/>
<name>A0A3F3PW75_9EURO</name>
<protein>
    <submittedName>
        <fullName evidence="1">Uncharacterized protein</fullName>
    </submittedName>
</protein>
<evidence type="ECO:0000313" key="2">
    <source>
        <dbReference type="Proteomes" id="UP000253729"/>
    </source>
</evidence>
<reference evidence="1 2" key="1">
    <citation type="submission" date="2018-07" db="EMBL/GenBank/DDBJ databases">
        <title>The genomes of Aspergillus section Nigri reveals drivers in fungal speciation.</title>
        <authorList>
            <consortium name="DOE Joint Genome Institute"/>
            <person name="Vesth T.C."/>
            <person name="Nybo J."/>
            <person name="Theobald S."/>
            <person name="Brandl J."/>
            <person name="Frisvad J.C."/>
            <person name="Nielsen K.F."/>
            <person name="Lyhne E.K."/>
            <person name="Kogle M.E."/>
            <person name="Kuo A."/>
            <person name="Riley R."/>
            <person name="Clum A."/>
            <person name="Nolan M."/>
            <person name="Lipzen A."/>
            <person name="Salamov A."/>
            <person name="Henrissat B."/>
            <person name="Wiebenga A."/>
            <person name="De vries R.P."/>
            <person name="Grigoriev I.V."/>
            <person name="Mortensen U.H."/>
            <person name="Andersen M.R."/>
            <person name="Baker S.E."/>
        </authorList>
    </citation>
    <scope>NUCLEOTIDE SEQUENCE [LARGE SCALE GENOMIC DNA]</scope>
    <source>
        <strain evidence="1 2">CBS 139.54b</strain>
    </source>
</reference>
<dbReference type="Proteomes" id="UP000253729">
    <property type="component" value="Unassembled WGS sequence"/>
</dbReference>
<proteinExistence type="predicted"/>
<dbReference type="RefSeq" id="XP_026624226.1">
    <property type="nucleotide sequence ID" value="XM_026767056.1"/>
</dbReference>